<evidence type="ECO:0008006" key="3">
    <source>
        <dbReference type="Google" id="ProtNLM"/>
    </source>
</evidence>
<reference evidence="1 2" key="1">
    <citation type="submission" date="2020-07" db="EMBL/GenBank/DDBJ databases">
        <title>Taxonomic revisions and descriptions of new bacterial species based on genomic comparisons in the high-G+C-content subgroup of the family Alcaligenaceae.</title>
        <authorList>
            <person name="Szabo A."/>
            <person name="Felfoldi T."/>
        </authorList>
    </citation>
    <scope>NUCLEOTIDE SEQUENCE [LARGE SCALE GENOMIC DNA]</scope>
    <source>
        <strain evidence="1 2">DSM 25264</strain>
    </source>
</reference>
<comment type="caution">
    <text evidence="1">The sequence shown here is derived from an EMBL/GenBank/DDBJ whole genome shotgun (WGS) entry which is preliminary data.</text>
</comment>
<accession>A0A853FG79</accession>
<evidence type="ECO:0000313" key="2">
    <source>
        <dbReference type="Proteomes" id="UP000580517"/>
    </source>
</evidence>
<dbReference type="Proteomes" id="UP000580517">
    <property type="component" value="Unassembled WGS sequence"/>
</dbReference>
<gene>
    <name evidence="1" type="ORF">H0A68_18545</name>
</gene>
<protein>
    <recommendedName>
        <fullName evidence="3">GpW protein</fullName>
    </recommendedName>
</protein>
<dbReference type="NCBIfam" id="NF047331">
    <property type="entry name" value="phage_HTJ"/>
    <property type="match status" value="1"/>
</dbReference>
<dbReference type="RefSeq" id="WP_129971441.1">
    <property type="nucleotide sequence ID" value="NZ_JACCEW010000008.1"/>
</dbReference>
<dbReference type="EMBL" id="JACCEW010000008">
    <property type="protein sequence ID" value="NYT38879.1"/>
    <property type="molecule type" value="Genomic_DNA"/>
</dbReference>
<name>A0A853FG79_9BURK</name>
<sequence>MAYTQADLDAIKAAIAGSELEVQYGDKRVRFRSMQDLKDAARLIQGDLDAQAGKRRSRIVRLRHGGKGI</sequence>
<keyword evidence="2" id="KW-1185">Reference proteome</keyword>
<proteinExistence type="predicted"/>
<evidence type="ECO:0000313" key="1">
    <source>
        <dbReference type="EMBL" id="NYT38879.1"/>
    </source>
</evidence>
<dbReference type="AlphaFoldDB" id="A0A853FG79"/>
<organism evidence="1 2">
    <name type="scientific">Allopusillimonas soli</name>
    <dbReference type="NCBI Taxonomy" id="659016"/>
    <lineage>
        <taxon>Bacteria</taxon>
        <taxon>Pseudomonadati</taxon>
        <taxon>Pseudomonadota</taxon>
        <taxon>Betaproteobacteria</taxon>
        <taxon>Burkholderiales</taxon>
        <taxon>Alcaligenaceae</taxon>
        <taxon>Allopusillimonas</taxon>
    </lineage>
</organism>
<dbReference type="OrthoDB" id="5574012at2"/>